<dbReference type="InterPro" id="IPR020568">
    <property type="entry name" value="Ribosomal_Su5_D2-typ_SF"/>
</dbReference>
<accession>A0A6I2URV2</accession>
<dbReference type="Gene3D" id="3.40.50.11260">
    <property type="match status" value="1"/>
</dbReference>
<feature type="binding site" evidence="9">
    <location>
        <position position="37"/>
    </location>
    <ligand>
        <name>ATP</name>
        <dbReference type="ChEBI" id="CHEBI:30616"/>
    </ligand>
</feature>
<comment type="subunit">
    <text evidence="8">Homodimer.</text>
</comment>
<feature type="binding site" evidence="9">
    <location>
        <position position="98"/>
    </location>
    <ligand>
        <name>ATP</name>
        <dbReference type="ChEBI" id="CHEBI:30616"/>
    </ligand>
</feature>
<feature type="binding site" evidence="9">
    <location>
        <begin position="130"/>
        <end position="135"/>
    </location>
    <ligand>
        <name>ATP</name>
        <dbReference type="ChEBI" id="CHEBI:30616"/>
    </ligand>
</feature>
<evidence type="ECO:0000256" key="7">
    <source>
        <dbReference type="ARBA" id="ARBA00023186"/>
    </source>
</evidence>
<dbReference type="InterPro" id="IPR020575">
    <property type="entry name" value="Hsp90_N"/>
</dbReference>
<feature type="binding site" evidence="9">
    <location>
        <position position="180"/>
    </location>
    <ligand>
        <name>ATP</name>
        <dbReference type="ChEBI" id="CHEBI:30616"/>
    </ligand>
</feature>
<reference evidence="11 12" key="1">
    <citation type="submission" date="2019-08" db="EMBL/GenBank/DDBJ databases">
        <title>In-depth cultivation of the pig gut microbiome towards novel bacterial diversity and tailored functional studies.</title>
        <authorList>
            <person name="Wylensek D."/>
            <person name="Hitch T.C.A."/>
            <person name="Clavel T."/>
        </authorList>
    </citation>
    <scope>NUCLEOTIDE SEQUENCE [LARGE SCALE GENOMIC DNA]</scope>
    <source>
        <strain evidence="12">WCA-380-WT-3B3</strain>
    </source>
</reference>
<evidence type="ECO:0000313" key="12">
    <source>
        <dbReference type="Proteomes" id="UP000430222"/>
    </source>
</evidence>
<comment type="similarity">
    <text evidence="2 8">Belongs to the heat shock protein 90 family.</text>
</comment>
<dbReference type="InterPro" id="IPR003594">
    <property type="entry name" value="HATPase_dom"/>
</dbReference>
<dbReference type="SUPFAM" id="SSF55874">
    <property type="entry name" value="ATPase domain of HSP90 chaperone/DNA topoisomerase II/histidine kinase"/>
    <property type="match status" value="1"/>
</dbReference>
<dbReference type="GO" id="GO:0051082">
    <property type="term" value="F:unfolded protein binding"/>
    <property type="evidence" value="ECO:0007669"/>
    <property type="project" value="UniProtKB-UniRule"/>
</dbReference>
<dbReference type="InterPro" id="IPR037196">
    <property type="entry name" value="HSP90_C"/>
</dbReference>
<evidence type="ECO:0000256" key="2">
    <source>
        <dbReference type="ARBA" id="ARBA00008239"/>
    </source>
</evidence>
<name>A0A6I2URV2_9FIRM</name>
<feature type="binding site" evidence="9">
    <location>
        <position position="361"/>
    </location>
    <ligand>
        <name>ATP</name>
        <dbReference type="ChEBI" id="CHEBI:30616"/>
    </ligand>
</feature>
<evidence type="ECO:0000256" key="8">
    <source>
        <dbReference type="HAMAP-Rule" id="MF_00505"/>
    </source>
</evidence>
<evidence type="ECO:0000256" key="4">
    <source>
        <dbReference type="ARBA" id="ARBA00022741"/>
    </source>
</evidence>
<protein>
    <recommendedName>
        <fullName evidence="8">Chaperone protein HtpG</fullName>
    </recommendedName>
    <alternativeName>
        <fullName evidence="8">Heat shock protein HtpG</fullName>
    </alternativeName>
    <alternativeName>
        <fullName evidence="8">High temperature protein G</fullName>
    </alternativeName>
</protein>
<evidence type="ECO:0000256" key="1">
    <source>
        <dbReference type="ARBA" id="ARBA00004496"/>
    </source>
</evidence>
<dbReference type="CDD" id="cd16927">
    <property type="entry name" value="HATPase_Hsp90-like"/>
    <property type="match status" value="1"/>
</dbReference>
<keyword evidence="6 8" id="KW-0346">Stress response</keyword>
<organism evidence="11 12">
    <name type="scientific">Selenomonas montiformis</name>
    <dbReference type="NCBI Taxonomy" id="2652285"/>
    <lineage>
        <taxon>Bacteria</taxon>
        <taxon>Bacillati</taxon>
        <taxon>Bacillota</taxon>
        <taxon>Negativicutes</taxon>
        <taxon>Selenomonadales</taxon>
        <taxon>Selenomonadaceae</taxon>
        <taxon>Selenomonas</taxon>
    </lineage>
</organism>
<keyword evidence="5 8" id="KW-0067">ATP-binding</keyword>
<evidence type="ECO:0000256" key="9">
    <source>
        <dbReference type="PIRSR" id="PIRSR002583-1"/>
    </source>
</evidence>
<evidence type="ECO:0000313" key="11">
    <source>
        <dbReference type="EMBL" id="MSV23967.1"/>
    </source>
</evidence>
<dbReference type="HAMAP" id="MF_00505">
    <property type="entry name" value="HSP90"/>
    <property type="match status" value="1"/>
</dbReference>
<dbReference type="RefSeq" id="WP_154619708.1">
    <property type="nucleotide sequence ID" value="NZ_CBCTNG010000010.1"/>
</dbReference>
<dbReference type="SUPFAM" id="SSF110942">
    <property type="entry name" value="HSP90 C-terminal domain"/>
    <property type="match status" value="1"/>
</dbReference>
<dbReference type="PANTHER" id="PTHR11528">
    <property type="entry name" value="HEAT SHOCK PROTEIN 90 FAMILY MEMBER"/>
    <property type="match status" value="1"/>
</dbReference>
<dbReference type="GO" id="GO:0140662">
    <property type="term" value="F:ATP-dependent protein folding chaperone"/>
    <property type="evidence" value="ECO:0007669"/>
    <property type="project" value="InterPro"/>
</dbReference>
<dbReference type="EMBL" id="VUNL01000002">
    <property type="protein sequence ID" value="MSV23967.1"/>
    <property type="molecule type" value="Genomic_DNA"/>
</dbReference>
<feature type="binding site" evidence="9">
    <location>
        <position position="92"/>
    </location>
    <ligand>
        <name>ATP</name>
        <dbReference type="ChEBI" id="CHEBI:30616"/>
    </ligand>
</feature>
<feature type="binding site" evidence="9">
    <location>
        <position position="84"/>
    </location>
    <ligand>
        <name>ATP</name>
        <dbReference type="ChEBI" id="CHEBI:30616"/>
    </ligand>
</feature>
<dbReference type="AlphaFoldDB" id="A0A6I2URV2"/>
<evidence type="ECO:0000256" key="6">
    <source>
        <dbReference type="ARBA" id="ARBA00023016"/>
    </source>
</evidence>
<comment type="caution">
    <text evidence="8">Lacks conserved residue(s) required for the propagation of feature annotation.</text>
</comment>
<dbReference type="Pfam" id="PF13589">
    <property type="entry name" value="HATPase_c_3"/>
    <property type="match status" value="1"/>
</dbReference>
<dbReference type="FunFam" id="3.30.565.10:FF:000009">
    <property type="entry name" value="Molecular chaperone HtpG"/>
    <property type="match status" value="1"/>
</dbReference>
<dbReference type="PROSITE" id="PS00298">
    <property type="entry name" value="HSP90"/>
    <property type="match status" value="1"/>
</dbReference>
<feature type="binding site" evidence="9">
    <location>
        <begin position="99"/>
        <end position="100"/>
    </location>
    <ligand>
        <name>ATP</name>
        <dbReference type="ChEBI" id="CHEBI:30616"/>
    </ligand>
</feature>
<dbReference type="SUPFAM" id="SSF54211">
    <property type="entry name" value="Ribosomal protein S5 domain 2-like"/>
    <property type="match status" value="1"/>
</dbReference>
<dbReference type="InterPro" id="IPR001404">
    <property type="entry name" value="Hsp90_fam"/>
</dbReference>
<feature type="binding site" evidence="9">
    <location>
        <position position="33"/>
    </location>
    <ligand>
        <name>ATP</name>
        <dbReference type="ChEBI" id="CHEBI:30616"/>
    </ligand>
</feature>
<evidence type="ECO:0000256" key="3">
    <source>
        <dbReference type="ARBA" id="ARBA00022490"/>
    </source>
</evidence>
<dbReference type="Gene3D" id="1.20.120.790">
    <property type="entry name" value="Heat shock protein 90, C-terminal domain"/>
    <property type="match status" value="1"/>
</dbReference>
<comment type="subcellular location">
    <subcellularLocation>
        <location evidence="1 8">Cytoplasm</location>
    </subcellularLocation>
</comment>
<sequence>MAKETHEFQAETKQLLDLMIHSIYTNHEIFLRELISNASDAIDKVHFASLTNRDILEGDDSFEIFLQPDPEAHTLTISDNGIGMSRQEVIENIGTIAKSGTKAFMEQLKKAKEASEKGEAGSEDKDLIGQFGVGFYSAFMVADKVTIETRKAGETQATRWESTGDGSYTIEDGSREKRGTSITMTLGKEFYGDASEENYTDTYKLERLVKKYSDYVRYPIRMTFEWEETPRDKDGKEIEGAEKEKKSEVRTLNSMQPLWTRNKSEIKEEEYTEFFKNQFHEWEKPMEVFHTHAEGSVEYTALLCIPSRAPFNLYHTDYEPGVQLYSRHVFIMDKCKDLLPDYLRFVKGLVDSPDLSLNISRELLQQSRELKVIGKALEKNILKALSRKMKNKREDYEAFWNEFGKSLKIGVYNSMYSGSDTMDKLKDLLLFLSSKDGKLVSLKEYTERMPESQKKIYYATAKDKETIEHLPQMETLRDKGLEVLYLLDPVDEFCIETLREYDGKPFHSISRGDLDLEDAESQEVKKETEDIQKKNDALMKDIKEVLGDKVADVKVSARLKSSAVCLVADEAGPSLSMEQTFAEMDNPLFKAKRILEINPHHALFSRLQDLHHAGKDNKEFKDYCDLLYTQALLIEGILPENPVEFANKIAGLMAR</sequence>
<dbReference type="PRINTS" id="PR00775">
    <property type="entry name" value="HEATSHOCK90"/>
</dbReference>
<dbReference type="SMART" id="SM00387">
    <property type="entry name" value="HATPase_c"/>
    <property type="match status" value="1"/>
</dbReference>
<comment type="function">
    <text evidence="8">Molecular chaperone. Has ATPase activity.</text>
</comment>
<keyword evidence="4 8" id="KW-0547">Nucleotide-binding</keyword>
<dbReference type="Pfam" id="PF00183">
    <property type="entry name" value="HSP90"/>
    <property type="match status" value="1"/>
</dbReference>
<gene>
    <name evidence="8 11" type="primary">htpG</name>
    <name evidence="11" type="ORF">FYJ78_01925</name>
</gene>
<feature type="binding site" evidence="9">
    <location>
        <position position="79"/>
    </location>
    <ligand>
        <name>ATP</name>
        <dbReference type="ChEBI" id="CHEBI:30616"/>
    </ligand>
</feature>
<dbReference type="Proteomes" id="UP000430222">
    <property type="component" value="Unassembled WGS sequence"/>
</dbReference>
<feature type="domain" description="Histidine kinase/HSP90-like ATPase" evidence="10">
    <location>
        <begin position="26"/>
        <end position="190"/>
    </location>
</feature>
<dbReference type="Gene3D" id="3.30.565.10">
    <property type="entry name" value="Histidine kinase-like ATPase, C-terminal domain"/>
    <property type="match status" value="1"/>
</dbReference>
<feature type="region of interest" description="A; substrate-binding" evidence="8">
    <location>
        <begin position="1"/>
        <end position="361"/>
    </location>
</feature>
<dbReference type="GO" id="GO:0016887">
    <property type="term" value="F:ATP hydrolysis activity"/>
    <property type="evidence" value="ECO:0007669"/>
    <property type="project" value="InterPro"/>
</dbReference>
<proteinExistence type="inferred from homology"/>
<comment type="caution">
    <text evidence="11">The sequence shown here is derived from an EMBL/GenBank/DDBJ whole genome shotgun (WGS) entry which is preliminary data.</text>
</comment>
<dbReference type="NCBIfam" id="NF003555">
    <property type="entry name" value="PRK05218.1"/>
    <property type="match status" value="1"/>
</dbReference>
<keyword evidence="3 8" id="KW-0963">Cytoplasm</keyword>
<evidence type="ECO:0000259" key="10">
    <source>
        <dbReference type="SMART" id="SM00387"/>
    </source>
</evidence>
<dbReference type="GO" id="GO:0005737">
    <property type="term" value="C:cytoplasm"/>
    <property type="evidence" value="ECO:0007669"/>
    <property type="project" value="UniProtKB-SubCell"/>
</dbReference>
<dbReference type="PIRSF" id="PIRSF002583">
    <property type="entry name" value="Hsp90"/>
    <property type="match status" value="1"/>
</dbReference>
<dbReference type="InterPro" id="IPR036890">
    <property type="entry name" value="HATPase_C_sf"/>
</dbReference>
<dbReference type="GO" id="GO:0005524">
    <property type="term" value="F:ATP binding"/>
    <property type="evidence" value="ECO:0007669"/>
    <property type="project" value="UniProtKB-UniRule"/>
</dbReference>
<keyword evidence="12" id="KW-1185">Reference proteome</keyword>
<dbReference type="Gene3D" id="3.30.230.80">
    <property type="match status" value="1"/>
</dbReference>
<dbReference type="InterPro" id="IPR019805">
    <property type="entry name" value="Heat_shock_protein_90_CS"/>
</dbReference>
<evidence type="ECO:0000256" key="5">
    <source>
        <dbReference type="ARBA" id="ARBA00022840"/>
    </source>
</evidence>
<feature type="region of interest" description="C" evidence="8">
    <location>
        <begin position="580"/>
        <end position="655"/>
    </location>
</feature>
<keyword evidence="7 8" id="KW-0143">Chaperone</keyword>